<organism evidence="1">
    <name type="scientific">Zea mays</name>
    <name type="common">Maize</name>
    <dbReference type="NCBI Taxonomy" id="4577"/>
    <lineage>
        <taxon>Eukaryota</taxon>
        <taxon>Viridiplantae</taxon>
        <taxon>Streptophyta</taxon>
        <taxon>Embryophyta</taxon>
        <taxon>Tracheophyta</taxon>
        <taxon>Spermatophyta</taxon>
        <taxon>Magnoliopsida</taxon>
        <taxon>Liliopsida</taxon>
        <taxon>Poales</taxon>
        <taxon>Poaceae</taxon>
        <taxon>PACMAD clade</taxon>
        <taxon>Panicoideae</taxon>
        <taxon>Andropogonodae</taxon>
        <taxon>Andropogoneae</taxon>
        <taxon>Tripsacinae</taxon>
        <taxon>Zea</taxon>
    </lineage>
</organism>
<protein>
    <submittedName>
        <fullName evidence="1">Uncharacterized protein</fullName>
    </submittedName>
</protein>
<dbReference type="AlphaFoldDB" id="B8A1U8"/>
<reference evidence="1" key="1">
    <citation type="journal article" date="2009" name="PLoS Genet.">
        <title>Sequencing, mapping, and analysis of 27,455 maize full-length cDNAs.</title>
        <authorList>
            <person name="Soderlund C."/>
            <person name="Descour A."/>
            <person name="Kudrna D."/>
            <person name="Bomhoff M."/>
            <person name="Boyd L."/>
            <person name="Currie J."/>
            <person name="Angelova A."/>
            <person name="Collura K."/>
            <person name="Wissotski M."/>
            <person name="Ashley E."/>
            <person name="Morrow D."/>
            <person name="Fernandes J."/>
            <person name="Walbot V."/>
            <person name="Yu Y."/>
        </authorList>
    </citation>
    <scope>NUCLEOTIDE SEQUENCE</scope>
    <source>
        <strain evidence="1">B73</strain>
    </source>
</reference>
<accession>B8A1U8</accession>
<proteinExistence type="evidence at transcript level"/>
<dbReference type="EMBL" id="BT055540">
    <property type="protein sequence ID" value="ACL54147.1"/>
    <property type="molecule type" value="mRNA"/>
</dbReference>
<reference evidence="1" key="2">
    <citation type="submission" date="2012-06" db="EMBL/GenBank/DDBJ databases">
        <authorList>
            <person name="Yu Y."/>
            <person name="Currie J."/>
            <person name="Lomeli R."/>
            <person name="Angelova A."/>
            <person name="Collura K."/>
            <person name="Wissotski M."/>
            <person name="Campos D."/>
            <person name="Kudrna D."/>
            <person name="Golser W."/>
            <person name="Ashely E."/>
            <person name="Descour A."/>
            <person name="Fernandes J."/>
            <person name="Soderlund C."/>
            <person name="Walbot V."/>
        </authorList>
    </citation>
    <scope>NUCLEOTIDE SEQUENCE</scope>
    <source>
        <strain evidence="1">B73</strain>
    </source>
</reference>
<sequence>MISAREGGVCLVRRPPAGHLFHEATPTATLLTSLPFSSSVLGFSTSTVCGAARASLTGLTLRHVGQPTVVAPGGYARVVRHCPHDRWPIWFPDLVELSLPQCGQRTLAAPRECTNMVKQPPHTSSDISGGPDGLAAAVKASQLGQRTPAAPRRYWTRRLQPLQARWLCICQGRNHVRQGEMS</sequence>
<name>B8A1U8_MAIZE</name>
<evidence type="ECO:0000313" key="1">
    <source>
        <dbReference type="EMBL" id="ACL54147.1"/>
    </source>
</evidence>